<dbReference type="EMBL" id="MN739600">
    <property type="protein sequence ID" value="QHT15048.1"/>
    <property type="molecule type" value="Genomic_DNA"/>
</dbReference>
<dbReference type="InterPro" id="IPR051706">
    <property type="entry name" value="Glycosyltransferase_domain"/>
</dbReference>
<evidence type="ECO:0000256" key="1">
    <source>
        <dbReference type="SAM" id="Coils"/>
    </source>
</evidence>
<dbReference type="GO" id="GO:0016020">
    <property type="term" value="C:membrane"/>
    <property type="evidence" value="ECO:0007669"/>
    <property type="project" value="GOC"/>
</dbReference>
<protein>
    <recommendedName>
        <fullName evidence="3">Glycosyltransferase</fullName>
    </recommendedName>
</protein>
<proteinExistence type="predicted"/>
<dbReference type="PANTHER" id="PTHR32385">
    <property type="entry name" value="MANNOSYL PHOSPHORYLINOSITOL CERAMIDE SYNTHASE"/>
    <property type="match status" value="1"/>
</dbReference>
<dbReference type="GO" id="GO:0051999">
    <property type="term" value="P:mannosyl-inositol phosphorylceramide biosynthetic process"/>
    <property type="evidence" value="ECO:0007669"/>
    <property type="project" value="TreeGrafter"/>
</dbReference>
<organism evidence="2">
    <name type="scientific">viral metagenome</name>
    <dbReference type="NCBI Taxonomy" id="1070528"/>
    <lineage>
        <taxon>unclassified sequences</taxon>
        <taxon>metagenomes</taxon>
        <taxon>organismal metagenomes</taxon>
    </lineage>
</organism>
<evidence type="ECO:0000313" key="2">
    <source>
        <dbReference type="EMBL" id="QHT15048.1"/>
    </source>
</evidence>
<reference evidence="2" key="1">
    <citation type="journal article" date="2020" name="Nature">
        <title>Giant virus diversity and host interactions through global metagenomics.</title>
        <authorList>
            <person name="Schulz F."/>
            <person name="Roux S."/>
            <person name="Paez-Espino D."/>
            <person name="Jungbluth S."/>
            <person name="Walsh D.A."/>
            <person name="Denef V.J."/>
            <person name="McMahon K.D."/>
            <person name="Konstantinidis K.T."/>
            <person name="Eloe-Fadrosh E.A."/>
            <person name="Kyrpides N.C."/>
            <person name="Woyke T."/>
        </authorList>
    </citation>
    <scope>NUCLEOTIDE SEQUENCE</scope>
    <source>
        <strain evidence="2">GVMAG-M-3300023174-144</strain>
    </source>
</reference>
<dbReference type="Gene3D" id="3.90.550.20">
    <property type="match status" value="1"/>
</dbReference>
<dbReference type="AlphaFoldDB" id="A0A6C0DDP7"/>
<evidence type="ECO:0008006" key="3">
    <source>
        <dbReference type="Google" id="ProtNLM"/>
    </source>
</evidence>
<feature type="coiled-coil region" evidence="1">
    <location>
        <begin position="28"/>
        <end position="57"/>
    </location>
</feature>
<accession>A0A6C0DDP7</accession>
<dbReference type="PANTHER" id="PTHR32385:SF15">
    <property type="entry name" value="INOSITOL PHOSPHOCERAMIDE MANNOSYLTRANSFERASE 1"/>
    <property type="match status" value="1"/>
</dbReference>
<name>A0A6C0DDP7_9ZZZZ</name>
<dbReference type="GO" id="GO:0000030">
    <property type="term" value="F:mannosyltransferase activity"/>
    <property type="evidence" value="ECO:0007669"/>
    <property type="project" value="TreeGrafter"/>
</dbReference>
<keyword evidence="1" id="KW-0175">Coiled coil</keyword>
<sequence>MFFLNYNKSLKNRSIYKNNNESKNMNTNKINENEIKLKEEQKKQQELEKAKKIHEQKQKYVLKELKKKVLQIKGFKNKYCKQINKKINKKVYSIIPLNIFHFWHDLELLPDEIKKNISVIKLQNPEFTHYLYDISMCRDFLKNNFDEDILYTFDKLASYKHKMYLWCFCILYIRGGFFIDTKYTCHAGFKLLELTDKEYYCKDENNINLDLIVSLPNNPIMNKCIKEIVINCKKSFYGTNELEIIKNQLITCFFHEKINKITLVNSGNIIKNYVTNHNILYKNIDYKDYYTELWNKVECYNYPILKYNTRVNLSKTINTTIFNEKYKFYSGSPTIVLSPYHKNHYIINIRYINYTFKKTSNNDKEIINKPNHFITINSIFEVDENFNKITKELFLDDISIYDETTYNSILYKGIEDLRLFKFCDNLYYLATTFDEKTQKMLISSDRIVFNPVKYTLNKNIIYPTFLNECTTEKNWSFFDYNNELCIVYKWFPLQIGKIEYDSNELIIIDIKYNIPDYFKDAKGSTCGFKTHDDELWFVIHKSQSKGKFVNYQHFFAVFDLNMNLLRYSELFKFENYKVEFCMGLIIKEKENGCELIMSYSLMDTQSIVCVYDMEYIKNGIKWYKIV</sequence>